<dbReference type="PROSITE" id="PS51450">
    <property type="entry name" value="LRR"/>
    <property type="match status" value="2"/>
</dbReference>
<dbReference type="InterPro" id="IPR025875">
    <property type="entry name" value="Leu-rich_rpt_4"/>
</dbReference>
<dbReference type="GeneID" id="90076051"/>
<dbReference type="RefSeq" id="XP_064855072.1">
    <property type="nucleotide sequence ID" value="XM_064999000.1"/>
</dbReference>
<dbReference type="PANTHER" id="PTHR46652">
    <property type="entry name" value="LEUCINE-RICH REPEAT AND IQ DOMAIN-CONTAINING PROTEIN 1-RELATED"/>
    <property type="match status" value="1"/>
</dbReference>
<dbReference type="Gene3D" id="3.80.10.10">
    <property type="entry name" value="Ribonuclease Inhibitor"/>
    <property type="match status" value="1"/>
</dbReference>
<evidence type="ECO:0000256" key="1">
    <source>
        <dbReference type="ARBA" id="ARBA00022614"/>
    </source>
</evidence>
<evidence type="ECO:0000313" key="5">
    <source>
        <dbReference type="Proteomes" id="UP001360560"/>
    </source>
</evidence>
<dbReference type="InterPro" id="IPR001810">
    <property type="entry name" value="F-box_dom"/>
</dbReference>
<accession>A0AAV5QU80</accession>
<evidence type="ECO:0000256" key="2">
    <source>
        <dbReference type="ARBA" id="ARBA00022737"/>
    </source>
</evidence>
<dbReference type="Proteomes" id="UP001360560">
    <property type="component" value="Unassembled WGS sequence"/>
</dbReference>
<gene>
    <name evidence="4" type="ORF">DASC09_054010</name>
</gene>
<dbReference type="PROSITE" id="PS50181">
    <property type="entry name" value="FBOX"/>
    <property type="match status" value="1"/>
</dbReference>
<evidence type="ECO:0000259" key="3">
    <source>
        <dbReference type="PROSITE" id="PS50181"/>
    </source>
</evidence>
<organism evidence="4 5">
    <name type="scientific">Saccharomycopsis crataegensis</name>
    <dbReference type="NCBI Taxonomy" id="43959"/>
    <lineage>
        <taxon>Eukaryota</taxon>
        <taxon>Fungi</taxon>
        <taxon>Dikarya</taxon>
        <taxon>Ascomycota</taxon>
        <taxon>Saccharomycotina</taxon>
        <taxon>Saccharomycetes</taxon>
        <taxon>Saccharomycopsidaceae</taxon>
        <taxon>Saccharomycopsis</taxon>
    </lineage>
</organism>
<feature type="domain" description="F-box" evidence="3">
    <location>
        <begin position="1"/>
        <end position="28"/>
    </location>
</feature>
<comment type="caution">
    <text evidence="4">The sequence shown here is derived from an EMBL/GenBank/DDBJ whole genome shotgun (WGS) entry which is preliminary data.</text>
</comment>
<dbReference type="InterPro" id="IPR001611">
    <property type="entry name" value="Leu-rich_rpt"/>
</dbReference>
<dbReference type="AlphaFoldDB" id="A0AAV5QU80"/>
<proteinExistence type="predicted"/>
<name>A0AAV5QU80_9ASCO</name>
<keyword evidence="1" id="KW-0433">Leucine-rich repeat</keyword>
<protein>
    <recommendedName>
        <fullName evidence="3">F-box domain-containing protein</fullName>
    </recommendedName>
</protein>
<keyword evidence="5" id="KW-1185">Reference proteome</keyword>
<sequence length="523" mass="58322">MFYLDKLPDDTLVTIFRTLETESLLRLRNQIPLGVSHDICDHLLVRKLHIGASLLGETLFPVVLGPTRIMVSIVNNALMIKLDDGGKLGSLKNFVQQINVWNTETSLSGADLIKQQTAFQVSLAMFLDSLPNLTKVITEIPMPKINNPVISVISLVFPGQLDILPHQSMVNMIMNGHYTPACVVDLRHHEFPNLQTAEFTRCSVLRNLDQMVAPKLETLDIKSCAGDKRPGEIFGYTREMSLAVRFPMLTSLVLNGCGLLEIGTWATELINLTFLNMDGNEISKIANLDNLANLQVLSLANNRLTSMDGLGELCGLLSLDLNNNQIEQMFVPSQLHNIRVLHVNFNDIQILPRKLPASLRFLGIAGNKLSGVLDLSTVPKLIDLNVCLNRHLSKLCGLSSMQDLQTLDISSTLIDVADYYEDDVLNNLHTLLANDTKIEEWSTIKKLASLKSLKELQVINTKLPEMKKVRELQSNQAYNDLARYFTLQVKPNFHDIFSHVNNPKLVIVCECGSGSVSKEFGLF</sequence>
<dbReference type="SMART" id="SM00369">
    <property type="entry name" value="LRR_TYP"/>
    <property type="match status" value="3"/>
</dbReference>
<dbReference type="InterPro" id="IPR003591">
    <property type="entry name" value="Leu-rich_rpt_typical-subtyp"/>
</dbReference>
<dbReference type="InterPro" id="IPR050836">
    <property type="entry name" value="SDS22/Internalin_LRR"/>
</dbReference>
<reference evidence="4 5" key="1">
    <citation type="journal article" date="2023" name="Elife">
        <title>Identification of key yeast species and microbe-microbe interactions impacting larval growth of Drosophila in the wild.</title>
        <authorList>
            <person name="Mure A."/>
            <person name="Sugiura Y."/>
            <person name="Maeda R."/>
            <person name="Honda K."/>
            <person name="Sakurai N."/>
            <person name="Takahashi Y."/>
            <person name="Watada M."/>
            <person name="Katoh T."/>
            <person name="Gotoh A."/>
            <person name="Gotoh Y."/>
            <person name="Taniguchi I."/>
            <person name="Nakamura K."/>
            <person name="Hayashi T."/>
            <person name="Katayama T."/>
            <person name="Uemura T."/>
            <person name="Hattori Y."/>
        </authorList>
    </citation>
    <scope>NUCLEOTIDE SEQUENCE [LARGE SCALE GENOMIC DNA]</scope>
    <source>
        <strain evidence="4 5">SC-9</strain>
    </source>
</reference>
<dbReference type="SMART" id="SM00365">
    <property type="entry name" value="LRR_SD22"/>
    <property type="match status" value="2"/>
</dbReference>
<dbReference type="PANTHER" id="PTHR46652:SF3">
    <property type="entry name" value="LEUCINE-RICH REPEAT-CONTAINING PROTEIN 9"/>
    <property type="match status" value="1"/>
</dbReference>
<dbReference type="EMBL" id="BTFZ01000013">
    <property type="protein sequence ID" value="GMM38076.1"/>
    <property type="molecule type" value="Genomic_DNA"/>
</dbReference>
<evidence type="ECO:0000313" key="4">
    <source>
        <dbReference type="EMBL" id="GMM38076.1"/>
    </source>
</evidence>
<keyword evidence="2" id="KW-0677">Repeat</keyword>
<dbReference type="InterPro" id="IPR032675">
    <property type="entry name" value="LRR_dom_sf"/>
</dbReference>
<dbReference type="SUPFAM" id="SSF52058">
    <property type="entry name" value="L domain-like"/>
    <property type="match status" value="1"/>
</dbReference>
<dbReference type="Pfam" id="PF12799">
    <property type="entry name" value="LRR_4"/>
    <property type="match status" value="1"/>
</dbReference>